<protein>
    <submittedName>
        <fullName evidence="2">TIM barrel protein</fullName>
    </submittedName>
</protein>
<reference evidence="2" key="1">
    <citation type="journal article" date="2021" name="mSystems">
        <title>Bacteria and Archaea Synergistically Convert Glycine Betaine to Biogenic Methane in the Formosa Cold Seep of the South China Sea.</title>
        <authorList>
            <person name="Li L."/>
            <person name="Zhang W."/>
            <person name="Zhang S."/>
            <person name="Song L."/>
            <person name="Sun Q."/>
            <person name="Zhang H."/>
            <person name="Xiang H."/>
            <person name="Dong X."/>
        </authorList>
    </citation>
    <scope>NUCLEOTIDE SEQUENCE</scope>
    <source>
        <strain evidence="2">LLY</strain>
    </source>
</reference>
<keyword evidence="3" id="KW-1185">Reference proteome</keyword>
<evidence type="ECO:0000259" key="1">
    <source>
        <dbReference type="Pfam" id="PF01261"/>
    </source>
</evidence>
<dbReference type="InterPro" id="IPR013022">
    <property type="entry name" value="Xyl_isomerase-like_TIM-brl"/>
</dbReference>
<accession>A0A9E4ZGH0</accession>
<dbReference type="InterPro" id="IPR036237">
    <property type="entry name" value="Xyl_isomerase-like_sf"/>
</dbReference>
<dbReference type="Proteomes" id="UP001056766">
    <property type="component" value="Unassembled WGS sequence"/>
</dbReference>
<dbReference type="Gene3D" id="3.20.20.150">
    <property type="entry name" value="Divalent-metal-dependent TIM barrel enzymes"/>
    <property type="match status" value="1"/>
</dbReference>
<organism evidence="2 3">
    <name type="scientific">Methanococcoides seepicolus</name>
    <dbReference type="NCBI Taxonomy" id="2828780"/>
    <lineage>
        <taxon>Archaea</taxon>
        <taxon>Methanobacteriati</taxon>
        <taxon>Methanobacteriota</taxon>
        <taxon>Stenosarchaea group</taxon>
        <taxon>Methanomicrobia</taxon>
        <taxon>Methanosarcinales</taxon>
        <taxon>Methanosarcinaceae</taxon>
        <taxon>Methanococcoides</taxon>
    </lineage>
</organism>
<gene>
    <name evidence="2" type="ORF">KDK67_09495</name>
</gene>
<dbReference type="SUPFAM" id="SSF51658">
    <property type="entry name" value="Xylose isomerase-like"/>
    <property type="match status" value="1"/>
</dbReference>
<dbReference type="Pfam" id="PF01261">
    <property type="entry name" value="AP_endonuc_2"/>
    <property type="match status" value="1"/>
</dbReference>
<sequence>MRFGLKLWSTNQDVMQKAADLIKQDVFQYVELTPIPNTDITPFLSYEIPYVIHITTERHGLNIADKQKEDFNLKIIDDCIQWADQLDAKYLILHPGFGLIDDAMDFLSLIEDDRVLIENMPKVGLFDEQMVGYSPEQIERLMGSKFGLCLDLNHAVKAAVSLKLDYKLFIKDFLKLNPLMFHISDGNLNYEKDEHLAIGEGKYDSEFLMKCIESTPNKNVTLETPRSNLKSFDDDLKNLRLLRRHIL</sequence>
<evidence type="ECO:0000313" key="3">
    <source>
        <dbReference type="Proteomes" id="UP001056766"/>
    </source>
</evidence>
<comment type="caution">
    <text evidence="2">The sequence shown here is derived from an EMBL/GenBank/DDBJ whole genome shotgun (WGS) entry which is preliminary data.</text>
</comment>
<feature type="domain" description="Xylose isomerase-like TIM barrel" evidence="1">
    <location>
        <begin position="48"/>
        <end position="239"/>
    </location>
</feature>
<proteinExistence type="predicted"/>
<dbReference type="AlphaFoldDB" id="A0A9E4ZGH0"/>
<dbReference type="EMBL" id="JAGSOI010000039">
    <property type="protein sequence ID" value="MCM1987215.1"/>
    <property type="molecule type" value="Genomic_DNA"/>
</dbReference>
<reference evidence="2" key="2">
    <citation type="submission" date="2021-04" db="EMBL/GenBank/DDBJ databases">
        <authorList>
            <person name="Dong X."/>
        </authorList>
    </citation>
    <scope>NUCLEOTIDE SEQUENCE</scope>
    <source>
        <strain evidence="2">LLY</strain>
    </source>
</reference>
<name>A0A9E4ZGH0_9EURY</name>
<evidence type="ECO:0000313" key="2">
    <source>
        <dbReference type="EMBL" id="MCM1987215.1"/>
    </source>
</evidence>
<dbReference type="RefSeq" id="WP_250868557.1">
    <property type="nucleotide sequence ID" value="NZ_JAGSOI010000039.1"/>
</dbReference>